<reference evidence="1" key="1">
    <citation type="journal article" date="2014" name="Front. Microbiol.">
        <title>High frequency of phylogenetically diverse reductive dehalogenase-homologous genes in deep subseafloor sedimentary metagenomes.</title>
        <authorList>
            <person name="Kawai M."/>
            <person name="Futagami T."/>
            <person name="Toyoda A."/>
            <person name="Takaki Y."/>
            <person name="Nishi S."/>
            <person name="Hori S."/>
            <person name="Arai W."/>
            <person name="Tsubouchi T."/>
            <person name="Morono Y."/>
            <person name="Uchiyama I."/>
            <person name="Ito T."/>
            <person name="Fujiyama A."/>
            <person name="Inagaki F."/>
            <person name="Takami H."/>
        </authorList>
    </citation>
    <scope>NUCLEOTIDE SEQUENCE</scope>
    <source>
        <strain evidence="1">Expedition CK06-06</strain>
    </source>
</reference>
<dbReference type="EMBL" id="BARW01021135">
    <property type="protein sequence ID" value="GAI99751.1"/>
    <property type="molecule type" value="Genomic_DNA"/>
</dbReference>
<dbReference type="AlphaFoldDB" id="X1U803"/>
<protein>
    <submittedName>
        <fullName evidence="1">Uncharacterized protein</fullName>
    </submittedName>
</protein>
<dbReference type="SUPFAM" id="SSF82171">
    <property type="entry name" value="DPP6 N-terminal domain-like"/>
    <property type="match status" value="1"/>
</dbReference>
<proteinExistence type="predicted"/>
<evidence type="ECO:0000313" key="1">
    <source>
        <dbReference type="EMBL" id="GAI99751.1"/>
    </source>
</evidence>
<gene>
    <name evidence="1" type="ORF">S12H4_35559</name>
</gene>
<comment type="caution">
    <text evidence="1">The sequence shown here is derived from an EMBL/GenBank/DDBJ whole genome shotgun (WGS) entry which is preliminary data.</text>
</comment>
<accession>X1U803</accession>
<feature type="non-terminal residue" evidence="1">
    <location>
        <position position="258"/>
    </location>
</feature>
<sequence>MTLGLVAFYVAVIFILAGCFPENLLEWSDDGSVGVIKVDKVLGLVDDKTGNFTQIPDINEQEDLFGNIAISSDGKLIAYSTAVKCSSLSDALKQLPQTQVKLIAHYANQMREQIIHQNGLVNEFPDIDEGPFKLDGYRSWVECYMCENADHELIDKLTPEILEQGKSKEIVLCQLFVATPNQVIKGEGELVTASVFAICWPKISPDNKFVAYLFHNEPYEDIALRFDLYLAALESDVKVLRLAEYVAPGYSWRGDSKA</sequence>
<organism evidence="1">
    <name type="scientific">marine sediment metagenome</name>
    <dbReference type="NCBI Taxonomy" id="412755"/>
    <lineage>
        <taxon>unclassified sequences</taxon>
        <taxon>metagenomes</taxon>
        <taxon>ecological metagenomes</taxon>
    </lineage>
</organism>
<name>X1U803_9ZZZZ</name>